<evidence type="ECO:0000313" key="1">
    <source>
        <dbReference type="EMBL" id="KJY75013.1"/>
    </source>
</evidence>
<organism evidence="1">
    <name type="scientific">Vibrio coralliilyticus</name>
    <dbReference type="NCBI Taxonomy" id="190893"/>
    <lineage>
        <taxon>Bacteria</taxon>
        <taxon>Pseudomonadati</taxon>
        <taxon>Pseudomonadota</taxon>
        <taxon>Gammaproteobacteria</taxon>
        <taxon>Vibrionales</taxon>
        <taxon>Vibrionaceae</taxon>
        <taxon>Vibrio</taxon>
    </lineage>
</organism>
<gene>
    <name evidence="1" type="ORF">TW71_08255</name>
</gene>
<sequence>MRKSVYVAGSFKNLEQMQAVRDTLLDAGIQTTMSEPSPHNGIDGCLQRIREADVTYILNFNGYLGKSVAMDIGYALGLGKPVYALEPISDPDITHLLDKIATPDDIIAELGDTDPQHVA</sequence>
<dbReference type="GO" id="GO:0016787">
    <property type="term" value="F:hydrolase activity"/>
    <property type="evidence" value="ECO:0007669"/>
    <property type="project" value="UniProtKB-KW"/>
</dbReference>
<dbReference type="AlphaFoldDB" id="A0A837G8N4"/>
<dbReference type="Gene3D" id="3.40.50.450">
    <property type="match status" value="1"/>
</dbReference>
<protein>
    <submittedName>
        <fullName evidence="1">Nucleotide pyrophosphohydrolase</fullName>
    </submittedName>
</protein>
<accession>A0A837G8N4</accession>
<name>A0A837G8N4_9VIBR</name>
<proteinExistence type="predicted"/>
<dbReference type="SUPFAM" id="SSF52309">
    <property type="entry name" value="N-(deoxy)ribosyltransferase-like"/>
    <property type="match status" value="1"/>
</dbReference>
<dbReference type="RefSeq" id="WP_029236018.1">
    <property type="nucleotide sequence ID" value="NZ_CP063053.1"/>
</dbReference>
<reference evidence="1" key="1">
    <citation type="journal article" date="2015" name="BMC Genomics">
        <title>Genome mining reveals unlocked bioactive potential of marine Gram-negative bacteria.</title>
        <authorList>
            <person name="Machado H."/>
            <person name="Sonnenschein E.C."/>
            <person name="Melchiorsen J."/>
            <person name="Gram L."/>
        </authorList>
    </citation>
    <scope>NUCLEOTIDE SEQUENCE</scope>
    <source>
        <strain evidence="1">S2052</strain>
    </source>
</reference>
<dbReference type="EMBL" id="JXXR01000008">
    <property type="protein sequence ID" value="KJY75013.1"/>
    <property type="molecule type" value="Genomic_DNA"/>
</dbReference>
<keyword evidence="1" id="KW-0378">Hydrolase</keyword>
<comment type="caution">
    <text evidence="1">The sequence shown here is derived from an EMBL/GenBank/DDBJ whole genome shotgun (WGS) entry which is preliminary data.</text>
</comment>